<accession>A0A4Y5QD95</accession>
<evidence type="ECO:0000313" key="2">
    <source>
        <dbReference type="EMBL" id="QCX29667.1"/>
    </source>
</evidence>
<proteinExistence type="predicted"/>
<evidence type="ECO:0000256" key="1">
    <source>
        <dbReference type="SAM" id="Phobius"/>
    </source>
</evidence>
<gene>
    <name evidence="2" type="primary">ND6</name>
</gene>
<protein>
    <submittedName>
        <fullName evidence="2">NADH dehydrogenase subunit 6</fullName>
    </submittedName>
</protein>
<name>A0A4Y5QD95_9ACAR</name>
<reference evidence="2" key="1">
    <citation type="journal article" date="2019" name="Int. J. Acarology">
        <title>The complete mitochondrial genome of Blattisocius keegani Fox (Acari: Mesostigmata) and the related phylogenetic analyses.</title>
        <authorList>
            <person name="Wu L."/>
            <person name="Cheng S."/>
            <person name="Guo L."/>
            <person name="Mo W."/>
            <person name="Xia B."/>
            <person name="Zou Z."/>
        </authorList>
    </citation>
    <scope>NUCLEOTIDE SEQUENCE</scope>
</reference>
<keyword evidence="1" id="KW-1133">Transmembrane helix</keyword>
<sequence length="158" mass="19456">MMTLKLTYFMFLSMFITSTNLMYKIYYLILFIITSNFWLSLMIKSSWFFLIFCILMISGLFTLITYMLTISNNNMHKSKFINNIMLLMIVFYWMKLFSNNFQNTPMTEYFENYYVNIFHLFNNSSWILILITYLMIKMFIYLELINNFHTFLRINYMI</sequence>
<keyword evidence="2" id="KW-0496">Mitochondrion</keyword>
<feature type="transmembrane region" description="Helical" evidence="1">
    <location>
        <begin position="80"/>
        <end position="97"/>
    </location>
</feature>
<keyword evidence="1" id="KW-0472">Membrane</keyword>
<keyword evidence="1" id="KW-0812">Transmembrane</keyword>
<dbReference type="AlphaFoldDB" id="A0A4Y5QD95"/>
<feature type="transmembrane region" description="Helical" evidence="1">
    <location>
        <begin position="47"/>
        <end position="68"/>
    </location>
</feature>
<dbReference type="EMBL" id="MH120211">
    <property type="protein sequence ID" value="QCX29667.1"/>
    <property type="molecule type" value="Genomic_DNA"/>
</dbReference>
<feature type="transmembrane region" description="Helical" evidence="1">
    <location>
        <begin position="21"/>
        <end position="41"/>
    </location>
</feature>
<organism evidence="2">
    <name type="scientific">Blattisocius keegani</name>
    <dbReference type="NCBI Taxonomy" id="2337216"/>
    <lineage>
        <taxon>Eukaryota</taxon>
        <taxon>Metazoa</taxon>
        <taxon>Ecdysozoa</taxon>
        <taxon>Arthropoda</taxon>
        <taxon>Chelicerata</taxon>
        <taxon>Arachnida</taxon>
        <taxon>Acari</taxon>
        <taxon>Parasitiformes</taxon>
        <taxon>Mesostigmata</taxon>
        <taxon>Gamasina</taxon>
        <taxon>Phytoseioidea</taxon>
        <taxon>Blattisociidae</taxon>
        <taxon>Blattisocius</taxon>
    </lineage>
</organism>
<geneLocation type="mitochondrion" evidence="2"/>